<reference evidence="8 9" key="1">
    <citation type="submission" date="2017-10" db="EMBL/GenBank/DDBJ databases">
        <title>Sequencing the genomes of 1000 actinobacteria strains.</title>
        <authorList>
            <person name="Klenk H.-P."/>
        </authorList>
    </citation>
    <scope>NUCLEOTIDE SEQUENCE [LARGE SCALE GENOMIC DNA]</scope>
    <source>
        <strain evidence="8 9">DSM 20688</strain>
    </source>
</reference>
<dbReference type="Proteomes" id="UP000221653">
    <property type="component" value="Unassembled WGS sequence"/>
</dbReference>
<dbReference type="EMBL" id="PDJF01000001">
    <property type="protein sequence ID" value="PFG28577.1"/>
    <property type="molecule type" value="Genomic_DNA"/>
</dbReference>
<accession>A0A2A9DP98</accession>
<dbReference type="RefSeq" id="WP_098389170.1">
    <property type="nucleotide sequence ID" value="NZ_LS483464.1"/>
</dbReference>
<dbReference type="InterPro" id="IPR056684">
    <property type="entry name" value="DUF7782"/>
</dbReference>
<evidence type="ECO:0000256" key="3">
    <source>
        <dbReference type="ARBA" id="ARBA00022603"/>
    </source>
</evidence>
<comment type="caution">
    <text evidence="8">The sequence shown here is derived from an EMBL/GenBank/DDBJ whole genome shotgun (WGS) entry which is preliminary data.</text>
</comment>
<dbReference type="PROSITE" id="PS00092">
    <property type="entry name" value="N6_MTASE"/>
    <property type="match status" value="1"/>
</dbReference>
<dbReference type="PANTHER" id="PTHR47816">
    <property type="entry name" value="RIBOSOMAL RNA SMALL SUBUNIT METHYLTRANSFERASE C"/>
    <property type="match status" value="1"/>
</dbReference>
<evidence type="ECO:0000259" key="7">
    <source>
        <dbReference type="Pfam" id="PF25004"/>
    </source>
</evidence>
<evidence type="ECO:0000313" key="9">
    <source>
        <dbReference type="Proteomes" id="UP000221653"/>
    </source>
</evidence>
<gene>
    <name evidence="8" type="ORF">ATK06_1689</name>
</gene>
<keyword evidence="1" id="KW-0963">Cytoplasm</keyword>
<keyword evidence="9" id="KW-1185">Reference proteome</keyword>
<dbReference type="GO" id="GO:0032259">
    <property type="term" value="P:methylation"/>
    <property type="evidence" value="ECO:0007669"/>
    <property type="project" value="UniProtKB-KW"/>
</dbReference>
<dbReference type="InterPro" id="IPR055487">
    <property type="entry name" value="DUF7059"/>
</dbReference>
<keyword evidence="4" id="KW-0808">Transferase</keyword>
<dbReference type="Pfam" id="PF05175">
    <property type="entry name" value="MTS"/>
    <property type="match status" value="1"/>
</dbReference>
<feature type="domain" description="DUF7782" evidence="7">
    <location>
        <begin position="390"/>
        <end position="508"/>
    </location>
</feature>
<dbReference type="PANTHER" id="PTHR47816:SF4">
    <property type="entry name" value="RIBOSOMAL RNA SMALL SUBUNIT METHYLTRANSFERASE C"/>
    <property type="match status" value="1"/>
</dbReference>
<evidence type="ECO:0000259" key="5">
    <source>
        <dbReference type="Pfam" id="PF05175"/>
    </source>
</evidence>
<dbReference type="SUPFAM" id="SSF53335">
    <property type="entry name" value="S-adenosyl-L-methionine-dependent methyltransferases"/>
    <property type="match status" value="1"/>
</dbReference>
<name>A0A2A9DP98_9CORY</name>
<dbReference type="GO" id="GO:0003676">
    <property type="term" value="F:nucleic acid binding"/>
    <property type="evidence" value="ECO:0007669"/>
    <property type="project" value="InterPro"/>
</dbReference>
<dbReference type="Pfam" id="PF25004">
    <property type="entry name" value="DUF7782"/>
    <property type="match status" value="1"/>
</dbReference>
<protein>
    <submittedName>
        <fullName evidence="8">Methylase of polypeptide subunit release factors</fullName>
    </submittedName>
</protein>
<keyword evidence="3 8" id="KW-0489">Methyltransferase</keyword>
<dbReference type="InterPro" id="IPR007848">
    <property type="entry name" value="Small_mtfrase_dom"/>
</dbReference>
<organism evidence="8 9">
    <name type="scientific">Corynebacterium renale</name>
    <dbReference type="NCBI Taxonomy" id="1724"/>
    <lineage>
        <taxon>Bacteria</taxon>
        <taxon>Bacillati</taxon>
        <taxon>Actinomycetota</taxon>
        <taxon>Actinomycetes</taxon>
        <taxon>Mycobacteriales</taxon>
        <taxon>Corynebacteriaceae</taxon>
        <taxon>Corynebacterium</taxon>
    </lineage>
</organism>
<dbReference type="InterPro" id="IPR046977">
    <property type="entry name" value="RsmC/RlmG"/>
</dbReference>
<dbReference type="GO" id="GO:0008170">
    <property type="term" value="F:N-methyltransferase activity"/>
    <property type="evidence" value="ECO:0007669"/>
    <property type="project" value="UniProtKB-ARBA"/>
</dbReference>
<evidence type="ECO:0000256" key="2">
    <source>
        <dbReference type="ARBA" id="ARBA00022552"/>
    </source>
</evidence>
<evidence type="ECO:0000259" key="6">
    <source>
        <dbReference type="Pfam" id="PF23186"/>
    </source>
</evidence>
<dbReference type="CDD" id="cd02440">
    <property type="entry name" value="AdoMet_MTases"/>
    <property type="match status" value="1"/>
</dbReference>
<dbReference type="Pfam" id="PF23186">
    <property type="entry name" value="DUF7059"/>
    <property type="match status" value="1"/>
</dbReference>
<evidence type="ECO:0000313" key="8">
    <source>
        <dbReference type="EMBL" id="PFG28577.1"/>
    </source>
</evidence>
<sequence length="515" mass="54751">MGQYEDSPLASVASRLGEAFRDLGFGEDGIAGALGPAAYAALYRGEPGAVSRALSFITPESSHWPVSVLTRLFVMGEEVLCGDVEKLLGGDLVAELVSEDLLVIRGGRATAAVEIRPRTIDGEVNYVFADFDASMKNHVPGKDHVLGVGAASLSLLQAVPRTPVSSVLDLGCGSGIQTLGQLPYAGTVTATDIHRRALRLAGATLAASGRSNYEVLEGSWFEPVSGRSFERIVANPPFVVGPAAVGHVYRDSGLGLDGATEATVRGAAKHLAPGGQAFLLGAWAHVAGETWQQRVARWLPLTGVAAWVLQRDVADPEMYVSTWLRDESIDPRSDLGKQRTRDWLDFFAEHDVTGIGFGWIGLEAIGQQPTEVVAEELAQPFTDPLGPEFAEYFKRAGWLRQRTSADILSSQLCVRPTVAVDAVSVTDTDTGLGFAPSVTRISRLDGPLFNHEIDNHLQAIVAGLHPQGLNLEDVIELYAAAQGLDAAAITADCVAAIVDLIRHGIVLPADLVEIV</sequence>
<dbReference type="Gene3D" id="3.40.50.150">
    <property type="entry name" value="Vaccinia Virus protein VP39"/>
    <property type="match status" value="1"/>
</dbReference>
<dbReference type="GO" id="GO:0008757">
    <property type="term" value="F:S-adenosylmethionine-dependent methyltransferase activity"/>
    <property type="evidence" value="ECO:0007669"/>
    <property type="project" value="InterPro"/>
</dbReference>
<dbReference type="STRING" id="1724.GCA_001044175_00999"/>
<keyword evidence="2" id="KW-0698">rRNA processing</keyword>
<dbReference type="InterPro" id="IPR029063">
    <property type="entry name" value="SAM-dependent_MTases_sf"/>
</dbReference>
<proteinExistence type="predicted"/>
<dbReference type="AlphaFoldDB" id="A0A2A9DP98"/>
<dbReference type="OrthoDB" id="129465at2"/>
<dbReference type="InterPro" id="IPR002052">
    <property type="entry name" value="DNA_methylase_N6_adenine_CS"/>
</dbReference>
<evidence type="ECO:0000256" key="4">
    <source>
        <dbReference type="ARBA" id="ARBA00022679"/>
    </source>
</evidence>
<feature type="domain" description="Methyltransferase small" evidence="5">
    <location>
        <begin position="150"/>
        <end position="279"/>
    </location>
</feature>
<dbReference type="GO" id="GO:0006364">
    <property type="term" value="P:rRNA processing"/>
    <property type="evidence" value="ECO:0007669"/>
    <property type="project" value="UniProtKB-KW"/>
</dbReference>
<evidence type="ECO:0000256" key="1">
    <source>
        <dbReference type="ARBA" id="ARBA00022490"/>
    </source>
</evidence>
<feature type="domain" description="DUF7059" evidence="6">
    <location>
        <begin position="23"/>
        <end position="111"/>
    </location>
</feature>